<dbReference type="Proteomes" id="UP001291653">
    <property type="component" value="Unassembled WGS sequence"/>
</dbReference>
<evidence type="ECO:0000313" key="3">
    <source>
        <dbReference type="Proteomes" id="UP001291653"/>
    </source>
</evidence>
<gene>
    <name evidence="2" type="ORF">SYYSPA8_04870</name>
</gene>
<dbReference type="RefSeq" id="WP_323445701.1">
    <property type="nucleotide sequence ID" value="NZ_BSBI01000002.1"/>
</dbReference>
<reference evidence="2 3" key="1">
    <citation type="submission" date="2022-10" db="EMBL/GenBank/DDBJ databases">
        <title>Draft genome sequence of Streptomyces sp. YSPA8.</title>
        <authorList>
            <person name="Moriuchi R."/>
            <person name="Dohra H."/>
            <person name="Yamamura H."/>
            <person name="Kodani S."/>
        </authorList>
    </citation>
    <scope>NUCLEOTIDE SEQUENCE [LARGE SCALE GENOMIC DNA]</scope>
    <source>
        <strain evidence="2 3">YSPA8</strain>
    </source>
</reference>
<comment type="caution">
    <text evidence="2">The sequence shown here is derived from an EMBL/GenBank/DDBJ whole genome shotgun (WGS) entry which is preliminary data.</text>
</comment>
<name>A0ABQ5NTX1_9ACTN</name>
<protein>
    <submittedName>
        <fullName evidence="2">DUF397 domain-containing protein</fullName>
    </submittedName>
</protein>
<dbReference type="InterPro" id="IPR007278">
    <property type="entry name" value="DUF397"/>
</dbReference>
<proteinExistence type="predicted"/>
<organism evidence="2 3">
    <name type="scientific">Streptomyces yaizuensis</name>
    <dbReference type="NCBI Taxonomy" id="2989713"/>
    <lineage>
        <taxon>Bacteria</taxon>
        <taxon>Bacillati</taxon>
        <taxon>Actinomycetota</taxon>
        <taxon>Actinomycetes</taxon>
        <taxon>Kitasatosporales</taxon>
        <taxon>Streptomycetaceae</taxon>
        <taxon>Streptomyces</taxon>
    </lineage>
</organism>
<keyword evidence="3" id="KW-1185">Reference proteome</keyword>
<evidence type="ECO:0000313" key="2">
    <source>
        <dbReference type="EMBL" id="GLF93593.1"/>
    </source>
</evidence>
<sequence>MTEGWVKSSHSGPEGGECLEWAPGRVAAQGVVPVRDSKCPGGPILLLAPGAFVGLVALARGEGAS</sequence>
<accession>A0ABQ5NTX1</accession>
<evidence type="ECO:0000259" key="1">
    <source>
        <dbReference type="Pfam" id="PF04149"/>
    </source>
</evidence>
<feature type="domain" description="DUF397" evidence="1">
    <location>
        <begin position="4"/>
        <end position="59"/>
    </location>
</feature>
<dbReference type="Pfam" id="PF04149">
    <property type="entry name" value="DUF397"/>
    <property type="match status" value="1"/>
</dbReference>
<dbReference type="EMBL" id="BSBI01000002">
    <property type="protein sequence ID" value="GLF93593.1"/>
    <property type="molecule type" value="Genomic_DNA"/>
</dbReference>